<evidence type="ECO:0000259" key="3">
    <source>
        <dbReference type="Pfam" id="PF02470"/>
    </source>
</evidence>
<dbReference type="EMBL" id="JBHSPR010000008">
    <property type="protein sequence ID" value="MFC6016663.1"/>
    <property type="molecule type" value="Genomic_DNA"/>
</dbReference>
<dbReference type="Proteomes" id="UP001596203">
    <property type="component" value="Unassembled WGS sequence"/>
</dbReference>
<evidence type="ECO:0000313" key="5">
    <source>
        <dbReference type="EMBL" id="MFC6016663.1"/>
    </source>
</evidence>
<accession>A0ABW1K6K7</accession>
<dbReference type="InterPro" id="IPR003399">
    <property type="entry name" value="Mce/MlaD"/>
</dbReference>
<dbReference type="NCBIfam" id="TIGR00996">
    <property type="entry name" value="Mtu_fam_mce"/>
    <property type="match status" value="1"/>
</dbReference>
<name>A0ABW1K6K7_9ACTN</name>
<keyword evidence="2" id="KW-0732">Signal</keyword>
<dbReference type="PANTHER" id="PTHR33371">
    <property type="entry name" value="INTERMEMBRANE PHOSPHOLIPID TRANSPORT SYSTEM BINDING PROTEIN MLAD-RELATED"/>
    <property type="match status" value="1"/>
</dbReference>
<proteinExistence type="predicted"/>
<dbReference type="Pfam" id="PF02470">
    <property type="entry name" value="MlaD"/>
    <property type="match status" value="1"/>
</dbReference>
<protein>
    <submittedName>
        <fullName evidence="5">MCE family protein</fullName>
    </submittedName>
</protein>
<feature type="region of interest" description="Disordered" evidence="1">
    <location>
        <begin position="344"/>
        <end position="381"/>
    </location>
</feature>
<dbReference type="PROSITE" id="PS51257">
    <property type="entry name" value="PROKAR_LIPOPROTEIN"/>
    <property type="match status" value="1"/>
</dbReference>
<feature type="domain" description="Mce/MlaD" evidence="3">
    <location>
        <begin position="49"/>
        <end position="122"/>
    </location>
</feature>
<feature type="domain" description="Mammalian cell entry C-terminal" evidence="4">
    <location>
        <begin position="132"/>
        <end position="312"/>
    </location>
</feature>
<dbReference type="Pfam" id="PF11887">
    <property type="entry name" value="Mce4_CUP1"/>
    <property type="match status" value="1"/>
</dbReference>
<evidence type="ECO:0000313" key="6">
    <source>
        <dbReference type="Proteomes" id="UP001596203"/>
    </source>
</evidence>
<dbReference type="PANTHER" id="PTHR33371:SF15">
    <property type="entry name" value="LIPOPROTEIN LPRN"/>
    <property type="match status" value="1"/>
</dbReference>
<keyword evidence="6" id="KW-1185">Reference proteome</keyword>
<evidence type="ECO:0000256" key="2">
    <source>
        <dbReference type="SAM" id="SignalP"/>
    </source>
</evidence>
<feature type="signal peptide" evidence="2">
    <location>
        <begin position="1"/>
        <end position="26"/>
    </location>
</feature>
<gene>
    <name evidence="5" type="ORF">ACFP2T_10670</name>
</gene>
<dbReference type="InterPro" id="IPR052336">
    <property type="entry name" value="MlaD_Phospholipid_Transporter"/>
</dbReference>
<reference evidence="6" key="1">
    <citation type="journal article" date="2019" name="Int. J. Syst. Evol. Microbiol.">
        <title>The Global Catalogue of Microorganisms (GCM) 10K type strain sequencing project: providing services to taxonomists for standard genome sequencing and annotation.</title>
        <authorList>
            <consortium name="The Broad Institute Genomics Platform"/>
            <consortium name="The Broad Institute Genome Sequencing Center for Infectious Disease"/>
            <person name="Wu L."/>
            <person name="Ma J."/>
        </authorList>
    </citation>
    <scope>NUCLEOTIDE SEQUENCE [LARGE SCALE GENOMIC DNA]</scope>
    <source>
        <strain evidence="6">ZS-35-S2</strain>
    </source>
</reference>
<feature type="chain" id="PRO_5045692843" evidence="2">
    <location>
        <begin position="27"/>
        <end position="486"/>
    </location>
</feature>
<comment type="caution">
    <text evidence="5">The sequence shown here is derived from an EMBL/GenBank/DDBJ whole genome shotgun (WGS) entry which is preliminary data.</text>
</comment>
<evidence type="ECO:0000259" key="4">
    <source>
        <dbReference type="Pfam" id="PF11887"/>
    </source>
</evidence>
<dbReference type="InterPro" id="IPR024516">
    <property type="entry name" value="Mce_C"/>
</dbReference>
<organism evidence="5 6">
    <name type="scientific">Plantactinospora solaniradicis</name>
    <dbReference type="NCBI Taxonomy" id="1723736"/>
    <lineage>
        <taxon>Bacteria</taxon>
        <taxon>Bacillati</taxon>
        <taxon>Actinomycetota</taxon>
        <taxon>Actinomycetes</taxon>
        <taxon>Micromonosporales</taxon>
        <taxon>Micromonosporaceae</taxon>
        <taxon>Plantactinospora</taxon>
    </lineage>
</organism>
<evidence type="ECO:0000256" key="1">
    <source>
        <dbReference type="SAM" id="MobiDB-lite"/>
    </source>
</evidence>
<dbReference type="RefSeq" id="WP_377420259.1">
    <property type="nucleotide sequence ID" value="NZ_JBHSPR010000008.1"/>
</dbReference>
<sequence length="486" mass="49959">MNAARSRVRRSAPTALVAVLTATAVAVGGCGMPELADLPLPGGAPSGPAYRVTVEFADVLDLVPQAAVKVNDVTVGSVEEISLSGWTARARIRIDRAVRLPGNATAAVRQTSLLGEKYVAVAAPVTESPAGQLTEGAVIPLSRTKRSAEVEEVLAALGLLLNGGGLAQLKTINEELAKALEGRESTAKDALRQLDDFVGGLDRQKADLVRAVDALDRLTGRLSRQRAVLGDALAALDPGLGVLAEQREQLSDALTALGELGRVGSRVVIESREDTVASLRALQPILDQLVRAGDALPKSLDFMLSYPFPPNVTGAIVGDFINMSMTADLDAASILANLFSAKPVAKPPTKSRTGGSGRDPSNPSGGGQRPDDTDDRPDGVGPLLPGVLPAICLPVGGLLPLDWLPPLLPECKLPPDCKLLRPGSLLPLGGLLPPGGVVPPGTVFPPGTKLPLGTILTPGCLLPPPDGATNGRTGGLLDVLGGGLLE</sequence>
<dbReference type="InterPro" id="IPR005693">
    <property type="entry name" value="Mce"/>
</dbReference>